<feature type="compositionally biased region" description="Low complexity" evidence="3">
    <location>
        <begin position="1379"/>
        <end position="1408"/>
    </location>
</feature>
<reference evidence="4" key="1">
    <citation type="submission" date="2020-01" db="EMBL/GenBank/DDBJ databases">
        <title>Development of genomics and gene disruption for Polysphondylium violaceum indicates a role for the polyketide synthase stlB in stalk morphogenesis.</title>
        <authorList>
            <person name="Narita B."/>
            <person name="Kawabe Y."/>
            <person name="Kin K."/>
            <person name="Saito T."/>
            <person name="Gibbs R."/>
            <person name="Kuspa A."/>
            <person name="Muzny D."/>
            <person name="Queller D."/>
            <person name="Richards S."/>
            <person name="Strassman J."/>
            <person name="Sucgang R."/>
            <person name="Worley K."/>
            <person name="Schaap P."/>
        </authorList>
    </citation>
    <scope>NUCLEOTIDE SEQUENCE</scope>
    <source>
        <strain evidence="4">QSvi11</strain>
    </source>
</reference>
<evidence type="ECO:0000256" key="3">
    <source>
        <dbReference type="SAM" id="MobiDB-lite"/>
    </source>
</evidence>
<feature type="compositionally biased region" description="Acidic residues" evidence="3">
    <location>
        <begin position="804"/>
        <end position="814"/>
    </location>
</feature>
<feature type="region of interest" description="Disordered" evidence="3">
    <location>
        <begin position="1026"/>
        <end position="1061"/>
    </location>
</feature>
<feature type="compositionally biased region" description="Basic and acidic residues" evidence="3">
    <location>
        <begin position="1304"/>
        <end position="1367"/>
    </location>
</feature>
<organism evidence="4 5">
    <name type="scientific">Polysphondylium violaceum</name>
    <dbReference type="NCBI Taxonomy" id="133409"/>
    <lineage>
        <taxon>Eukaryota</taxon>
        <taxon>Amoebozoa</taxon>
        <taxon>Evosea</taxon>
        <taxon>Eumycetozoa</taxon>
        <taxon>Dictyostelia</taxon>
        <taxon>Dictyosteliales</taxon>
        <taxon>Dictyosteliaceae</taxon>
        <taxon>Polysphondylium</taxon>
    </lineage>
</organism>
<dbReference type="GO" id="GO:0006355">
    <property type="term" value="P:regulation of DNA-templated transcription"/>
    <property type="evidence" value="ECO:0007669"/>
    <property type="project" value="InterPro"/>
</dbReference>
<dbReference type="InterPro" id="IPR007015">
    <property type="entry name" value="DNA_pol_V/MYBBP1A"/>
</dbReference>
<feature type="compositionally biased region" description="Basic and acidic residues" evidence="3">
    <location>
        <begin position="1409"/>
        <end position="1422"/>
    </location>
</feature>
<sequence length="1431" mass="163770">MVVQTMMGETAVNNSNGVVLPMDEITVEMKKKDDILQCFYDITSMDVETRLKSITTLITTLKEIQDTFKPEHHKDITRYVSKVVEKTKVENEQFSPELNYSLKRLVIGLASTRDSARMGFSISLSEILHTFKDLIDLSWFFDFLAHHMDLTGKNLGERESHFGRLFGIMAIIKSSRLQEYDIVQLVPTKSISYNYNAPQSENIIECLLEQLLYLSKKKAMFTELSYEILVSLLEQIDDAKFEKLWAYLKPIIPKSPEEYSPDLLALLLFISQRYKKFNLIKHTSGWNHESIFHLKNLNLLKNSYRESSKSSPRVHKLWKFTFEILLADHHDNATISEFWLMIVEENLFKSTSQRKYLGLQLFEMLLPLVHPEIISDIFSTQVILSLSESLKKTSSLHEVGIQALQCISKTADISQAHRLALVLFFSKEYDRIDANIAVDVISELVKNLDAAGIKLYFEHLYRTFYNQEKAGTTSPVTASTTTEEDMDVDEVHKEANQEKLVNTHRHWVISQIGYVTKEIVQKPNEFIVELEPTILNLLQFLYFNSYFLPGVSAPVATPAAPVAKGKKNVKAPAAPVLSEQEKFLQDLQYNNKPVPELTQTTRDSCFNRFCSVLEELSFKSLHTGSIDGSMSNGELWATKLAQFQFDILVSKHENKPMLATFVPMGTKNIEKLFKIIQSIHQSPQAKSNQLVGFELLFAHVSLQYLTEPQEISEIIEDLVDSFQDLTNPKKPAANKKSAATAADRPLPFMILLDNLIGLLDKPSHVLRVIIKQFFSIFADYVSFQVLEHILTMVKAPVEELFNAGEEEEDEEDEDFKPITQEDIDRNNKEKEQQEEEDDDEEDEQEEGSDDEEQEDDDDEMDEDSDDDDDNTVNPELVARLKEKLGKHLLTEDDDEDEDDAAPPSAAEARALDNHLIEIFKSKKEKKNTFADVKSQTINLKIRLIDLLETYIKKFTNNPNEYIFKMMPLMIDATTFDEPSVSNRLIGLFKNKFSQIRSTTDATVKAEELNNLASQFFDNIIKSTEKEVKPPKEKKGKKEKKDKKDKKEEKVEQEEEEEEQPVKENNPFFYLLSGHSLYTTIRVLMSMPAPAPVVPATPKSKSKTAKAVATPVAAPSKFGALDVTMFTTKLNIILDHLLNRTNLVPTTFFTEFSQRFPTLIWSSISKLLSITESVQNDFNLKKMLDIMNALFKRKDSFGENGVLLIEHFPSIVASLTKLLVNISQNQKFKPQTVVAVLNILVNLIQNVLTFIKLDQVQSLISCKDVEHALSVVYKNSQKQANKDLAKRILRLLDIQQGELYELEKKKKQEKEEKKEAKQSKKKDIQNKMIENIEKSKKDRKNATTDAKVENKVKSRPKKKEDEVDALDKLDDDEEDKQVVEKVNTNNTKKNNKSNNSNSNNNNKSPSKPTSTDKKRKEPVEKVSKPIKKKQKQ</sequence>
<dbReference type="Pfam" id="PF04931">
    <property type="entry name" value="DNA_pol_phi"/>
    <property type="match status" value="1"/>
</dbReference>
<feature type="region of interest" description="Disordered" evidence="3">
    <location>
        <begin position="1304"/>
        <end position="1431"/>
    </location>
</feature>
<keyword evidence="2" id="KW-0539">Nucleus</keyword>
<dbReference type="GO" id="GO:0003677">
    <property type="term" value="F:DNA binding"/>
    <property type="evidence" value="ECO:0007669"/>
    <property type="project" value="InterPro"/>
</dbReference>
<evidence type="ECO:0000313" key="4">
    <source>
        <dbReference type="EMBL" id="KAF2076339.1"/>
    </source>
</evidence>
<proteinExistence type="predicted"/>
<evidence type="ECO:0000313" key="5">
    <source>
        <dbReference type="Proteomes" id="UP000695562"/>
    </source>
</evidence>
<feature type="compositionally biased region" description="Acidic residues" evidence="3">
    <location>
        <begin position="832"/>
        <end position="870"/>
    </location>
</feature>
<dbReference type="Proteomes" id="UP000695562">
    <property type="component" value="Unassembled WGS sequence"/>
</dbReference>
<dbReference type="OrthoDB" id="342531at2759"/>
<evidence type="ECO:0008006" key="6">
    <source>
        <dbReference type="Google" id="ProtNLM"/>
    </source>
</evidence>
<keyword evidence="5" id="KW-1185">Reference proteome</keyword>
<comment type="caution">
    <text evidence="4">The sequence shown here is derived from an EMBL/GenBank/DDBJ whole genome shotgun (WGS) entry which is preliminary data.</text>
</comment>
<protein>
    <recommendedName>
        <fullName evidence="6">Myb domain-containing protein</fullName>
    </recommendedName>
</protein>
<evidence type="ECO:0000256" key="2">
    <source>
        <dbReference type="ARBA" id="ARBA00023242"/>
    </source>
</evidence>
<gene>
    <name evidence="4" type="ORF">CYY_002345</name>
</gene>
<name>A0A8J4Q094_9MYCE</name>
<feature type="compositionally biased region" description="Basic residues" evidence="3">
    <location>
        <begin position="1033"/>
        <end position="1043"/>
    </location>
</feature>
<evidence type="ECO:0000256" key="1">
    <source>
        <dbReference type="ARBA" id="ARBA00004123"/>
    </source>
</evidence>
<dbReference type="PANTHER" id="PTHR13213:SF2">
    <property type="entry name" value="MYB-BINDING PROTEIN 1A"/>
    <property type="match status" value="1"/>
</dbReference>
<feature type="region of interest" description="Disordered" evidence="3">
    <location>
        <begin position="804"/>
        <end position="872"/>
    </location>
</feature>
<accession>A0A8J4Q094</accession>
<dbReference type="EMBL" id="AJWJ01000064">
    <property type="protein sequence ID" value="KAF2076339.1"/>
    <property type="molecule type" value="Genomic_DNA"/>
</dbReference>
<dbReference type="GO" id="GO:0005730">
    <property type="term" value="C:nucleolus"/>
    <property type="evidence" value="ECO:0007669"/>
    <property type="project" value="InterPro"/>
</dbReference>
<dbReference type="PANTHER" id="PTHR13213">
    <property type="entry name" value="MYB-BINDING PROTEIN 1A FAMILY MEMBER"/>
    <property type="match status" value="1"/>
</dbReference>
<feature type="compositionally biased region" description="Basic and acidic residues" evidence="3">
    <location>
        <begin position="822"/>
        <end position="831"/>
    </location>
</feature>
<comment type="subcellular location">
    <subcellularLocation>
        <location evidence="1">Nucleus</location>
    </subcellularLocation>
</comment>